<dbReference type="EMBL" id="CP013264">
    <property type="protein sequence ID" value="ALR20403.1"/>
    <property type="molecule type" value="Genomic_DNA"/>
</dbReference>
<dbReference type="CDD" id="cd05154">
    <property type="entry name" value="ACAD10_11_N-like"/>
    <property type="match status" value="1"/>
</dbReference>
<evidence type="ECO:0000259" key="1">
    <source>
        <dbReference type="Pfam" id="PF01636"/>
    </source>
</evidence>
<dbReference type="PANTHER" id="PTHR21310">
    <property type="entry name" value="AMINOGLYCOSIDE PHOSPHOTRANSFERASE-RELATED-RELATED"/>
    <property type="match status" value="1"/>
</dbReference>
<gene>
    <name evidence="2" type="ORF">ATN00_08865</name>
</gene>
<dbReference type="STRING" id="1332080.ATN00_08865"/>
<dbReference type="InterPro" id="IPR011009">
    <property type="entry name" value="Kinase-like_dom_sf"/>
</dbReference>
<dbReference type="Proteomes" id="UP000056968">
    <property type="component" value="Chromosome"/>
</dbReference>
<dbReference type="AlphaFoldDB" id="A0A0S3EY96"/>
<feature type="domain" description="Aminoglycoside phosphotransferase" evidence="1">
    <location>
        <begin position="36"/>
        <end position="240"/>
    </location>
</feature>
<organism evidence="2 3">
    <name type="scientific">Sphingobium baderi</name>
    <dbReference type="NCBI Taxonomy" id="1332080"/>
    <lineage>
        <taxon>Bacteria</taxon>
        <taxon>Pseudomonadati</taxon>
        <taxon>Pseudomonadota</taxon>
        <taxon>Alphaproteobacteria</taxon>
        <taxon>Sphingomonadales</taxon>
        <taxon>Sphingomonadaceae</taxon>
        <taxon>Sphingobium</taxon>
    </lineage>
</organism>
<dbReference type="Pfam" id="PF01636">
    <property type="entry name" value="APH"/>
    <property type="match status" value="1"/>
</dbReference>
<reference evidence="2 3" key="1">
    <citation type="submission" date="2015-11" db="EMBL/GenBank/DDBJ databases">
        <title>A Two-component Flavoprotein Monooxygenase System MeaXY Responsible for para-Hydroxylation of 2-Methyl-6-ethylaniline and 2,6-Diethylaniline in Sphingobium baderi DE-13.</title>
        <authorList>
            <person name="Cheng M."/>
            <person name="Meng Q."/>
            <person name="Yang Y."/>
            <person name="Chu C."/>
            <person name="Yan X."/>
            <person name="He J."/>
            <person name="Li S."/>
        </authorList>
    </citation>
    <scope>NUCLEOTIDE SEQUENCE [LARGE SCALE GENOMIC DNA]</scope>
    <source>
        <strain evidence="2 3">DE-13</strain>
    </source>
</reference>
<dbReference type="InterPro" id="IPR002575">
    <property type="entry name" value="Aminoglycoside_PTrfase"/>
</dbReference>
<dbReference type="InterPro" id="IPR051678">
    <property type="entry name" value="AGP_Transferase"/>
</dbReference>
<dbReference type="Gene3D" id="3.90.1200.10">
    <property type="match status" value="1"/>
</dbReference>
<sequence length="344" mass="37715">MREWLDDASLELADISASANGFSAQTVIASLHSAVTGPREVVLRFEHPGMEIFLGTDIATQAAVADALRLNGIQAPRVIGTETGGNGRRFMAMDRIQGCGFPQSPSYLVAGWVKELRPEERSRLWTNALTVLGRIGRLDWQGCAFLDHPEYGKTGIDQYLGWLRAWRDDVLRGDRHAIIDAGIAYLEQNRPVGLPVSLIWGDSNPGNMLFNADLTVEGVLDFEAAALGPAEVDLGWWLFMDRRRSSGHPPMDGKPDREQCIAIVEASLGRPLRAMDYFEIMGGVRMSLVVARTIDRLKQNGKLPADNDASLSNPIAGMLARLLGLPEPQAGDNFRQFVAAASHR</sequence>
<dbReference type="KEGG" id="sbd:ATN00_08865"/>
<evidence type="ECO:0000313" key="2">
    <source>
        <dbReference type="EMBL" id="ALR20403.1"/>
    </source>
</evidence>
<name>A0A0S3EY96_9SPHN</name>
<dbReference type="InterPro" id="IPR041726">
    <property type="entry name" value="ACAD10_11_N"/>
</dbReference>
<keyword evidence="3" id="KW-1185">Reference proteome</keyword>
<accession>A0A0S3EY96</accession>
<dbReference type="SUPFAM" id="SSF56112">
    <property type="entry name" value="Protein kinase-like (PK-like)"/>
    <property type="match status" value="1"/>
</dbReference>
<evidence type="ECO:0000313" key="3">
    <source>
        <dbReference type="Proteomes" id="UP000056968"/>
    </source>
</evidence>
<protein>
    <recommendedName>
        <fullName evidence="1">Aminoglycoside phosphotransferase domain-containing protein</fullName>
    </recommendedName>
</protein>
<dbReference type="PANTHER" id="PTHR21310:SF40">
    <property type="entry name" value="AMINOGLYCOSIDE PHOSPHOTRANSFERASE DOMAIN-CONTAINING PROTEIN-RELATED"/>
    <property type="match status" value="1"/>
</dbReference>
<proteinExistence type="predicted"/>